<name>A0A2K8K9T8_9RHOB</name>
<organism evidence="1 2">
    <name type="scientific">Roseinatronobacter bogoriensis subsp. barguzinensis</name>
    <dbReference type="NCBI Taxonomy" id="441209"/>
    <lineage>
        <taxon>Bacteria</taxon>
        <taxon>Pseudomonadati</taxon>
        <taxon>Pseudomonadota</taxon>
        <taxon>Alphaproteobacteria</taxon>
        <taxon>Rhodobacterales</taxon>
        <taxon>Paracoccaceae</taxon>
        <taxon>Roseinatronobacter</taxon>
    </lineage>
</organism>
<dbReference type="EMBL" id="CP024899">
    <property type="protein sequence ID" value="ATX66219.1"/>
    <property type="molecule type" value="Genomic_DNA"/>
</dbReference>
<reference evidence="1 2" key="1">
    <citation type="submission" date="2017-11" db="EMBL/GenBank/DDBJ databases">
        <title>Revised Sequence and Annotation of the Rhodobaca barguzinensis strain alga05 Genome.</title>
        <authorList>
            <person name="Kopejtka K."/>
            <person name="Tomasch J.M."/>
            <person name="Bunk B."/>
            <person name="Koblizek M."/>
        </authorList>
    </citation>
    <scope>NUCLEOTIDE SEQUENCE [LARGE SCALE GENOMIC DNA]</scope>
    <source>
        <strain evidence="2">alga05</strain>
    </source>
</reference>
<keyword evidence="2" id="KW-1185">Reference proteome</keyword>
<dbReference type="STRING" id="441209.GCA_001870665_01915"/>
<protein>
    <recommendedName>
        <fullName evidence="3">LPS export ABC transporter periplasmic protein LptC</fullName>
    </recommendedName>
</protein>
<evidence type="ECO:0000313" key="1">
    <source>
        <dbReference type="EMBL" id="ATX66219.1"/>
    </source>
</evidence>
<evidence type="ECO:0000313" key="2">
    <source>
        <dbReference type="Proteomes" id="UP000228948"/>
    </source>
</evidence>
<accession>A0A2K8K9T8</accession>
<proteinExistence type="predicted"/>
<gene>
    <name evidence="1" type="ORF">BG454_10685</name>
</gene>
<dbReference type="AlphaFoldDB" id="A0A2K8K9T8"/>
<sequence length="200" mass="21228">MGESVIQILRLVLPLGALALLSTVFLLSSGVDPQRAVEMSDINVEELTRDPRIGEARFAGVTAEATALTIVAHSVRSVGDLREDGPVLLYLDTPSGELKFPTGRIATFRGAEGQIDQLQDQITLSGSVVLETSDGYLMTMPKLVAAIQSTHVRGSGGITGQAPAGDISADTVELTPSEEQSDGYLLAFKGNVRLIYFPDN</sequence>
<dbReference type="KEGG" id="rbg:BG454_10685"/>
<dbReference type="Proteomes" id="UP000228948">
    <property type="component" value="Chromosome"/>
</dbReference>
<evidence type="ECO:0008006" key="3">
    <source>
        <dbReference type="Google" id="ProtNLM"/>
    </source>
</evidence>
<dbReference type="RefSeq" id="WP_071480740.1">
    <property type="nucleotide sequence ID" value="NZ_SODJ01000002.1"/>
</dbReference>